<sequence>VSRLKYVLHSLLIEESGYSKDNPGMGWAKIAISSFSGMHLRLHPANNTLNSLVDSIKFLFSAYTENMIEVFKLPHQ</sequence>
<feature type="non-terminal residue" evidence="1">
    <location>
        <position position="76"/>
    </location>
</feature>
<protein>
    <submittedName>
        <fullName evidence="1">Uncharacterized protein</fullName>
    </submittedName>
</protein>
<dbReference type="EMBL" id="JASPKZ010000021">
    <property type="protein sequence ID" value="KAJ9601345.1"/>
    <property type="molecule type" value="Genomic_DNA"/>
</dbReference>
<accession>A0AAD8ESB3</accession>
<proteinExistence type="predicted"/>
<comment type="caution">
    <text evidence="1">The sequence shown here is derived from an EMBL/GenBank/DDBJ whole genome shotgun (WGS) entry which is preliminary data.</text>
</comment>
<dbReference type="AlphaFoldDB" id="A0AAD8ESB3"/>
<dbReference type="Proteomes" id="UP001233999">
    <property type="component" value="Unassembled WGS sequence"/>
</dbReference>
<keyword evidence="2" id="KW-1185">Reference proteome</keyword>
<reference evidence="1" key="2">
    <citation type="submission" date="2023-05" db="EMBL/GenBank/DDBJ databases">
        <authorList>
            <person name="Fouks B."/>
        </authorList>
    </citation>
    <scope>NUCLEOTIDE SEQUENCE</scope>
    <source>
        <strain evidence="1">Stay&amp;Tobe</strain>
        <tissue evidence="1">Testes</tissue>
    </source>
</reference>
<name>A0AAD8ESB3_DIPPU</name>
<gene>
    <name evidence="1" type="ORF">L9F63_000483</name>
</gene>
<organism evidence="1 2">
    <name type="scientific">Diploptera punctata</name>
    <name type="common">Pacific beetle cockroach</name>
    <dbReference type="NCBI Taxonomy" id="6984"/>
    <lineage>
        <taxon>Eukaryota</taxon>
        <taxon>Metazoa</taxon>
        <taxon>Ecdysozoa</taxon>
        <taxon>Arthropoda</taxon>
        <taxon>Hexapoda</taxon>
        <taxon>Insecta</taxon>
        <taxon>Pterygota</taxon>
        <taxon>Neoptera</taxon>
        <taxon>Polyneoptera</taxon>
        <taxon>Dictyoptera</taxon>
        <taxon>Blattodea</taxon>
        <taxon>Blaberoidea</taxon>
        <taxon>Blaberidae</taxon>
        <taxon>Diplopterinae</taxon>
        <taxon>Diploptera</taxon>
    </lineage>
</organism>
<reference evidence="1" key="1">
    <citation type="journal article" date="2023" name="IScience">
        <title>Live-bearing cockroach genome reveals convergent evolutionary mechanisms linked to viviparity in insects and beyond.</title>
        <authorList>
            <person name="Fouks B."/>
            <person name="Harrison M.C."/>
            <person name="Mikhailova A.A."/>
            <person name="Marchal E."/>
            <person name="English S."/>
            <person name="Carruthers M."/>
            <person name="Jennings E.C."/>
            <person name="Chiamaka E.L."/>
            <person name="Frigard R.A."/>
            <person name="Pippel M."/>
            <person name="Attardo G.M."/>
            <person name="Benoit J.B."/>
            <person name="Bornberg-Bauer E."/>
            <person name="Tobe S.S."/>
        </authorList>
    </citation>
    <scope>NUCLEOTIDE SEQUENCE</scope>
    <source>
        <strain evidence="1">Stay&amp;Tobe</strain>
    </source>
</reference>
<evidence type="ECO:0000313" key="1">
    <source>
        <dbReference type="EMBL" id="KAJ9601345.1"/>
    </source>
</evidence>
<feature type="non-terminal residue" evidence="1">
    <location>
        <position position="1"/>
    </location>
</feature>
<evidence type="ECO:0000313" key="2">
    <source>
        <dbReference type="Proteomes" id="UP001233999"/>
    </source>
</evidence>